<dbReference type="GO" id="GO:0005576">
    <property type="term" value="C:extracellular region"/>
    <property type="evidence" value="ECO:0007669"/>
    <property type="project" value="UniProtKB-SubCell"/>
</dbReference>
<evidence type="ECO:0000256" key="3">
    <source>
        <dbReference type="ARBA" id="ARBA00022729"/>
    </source>
</evidence>
<dbReference type="Proteomes" id="UP000247647">
    <property type="component" value="Unassembled WGS sequence"/>
</dbReference>
<proteinExistence type="predicted"/>
<evidence type="ECO:0000256" key="1">
    <source>
        <dbReference type="ARBA" id="ARBA00004613"/>
    </source>
</evidence>
<dbReference type="InterPro" id="IPR012334">
    <property type="entry name" value="Pectin_lyas_fold"/>
</dbReference>
<dbReference type="GeneID" id="37127415"/>
<reference evidence="4" key="1">
    <citation type="submission" date="2016-12" db="EMBL/GenBank/DDBJ databases">
        <title>The genomes of Aspergillus section Nigri reveals drivers in fungal speciation.</title>
        <authorList>
            <consortium name="DOE Joint Genome Institute"/>
            <person name="Vesth T.C."/>
            <person name="Nybo J."/>
            <person name="Theobald S."/>
            <person name="Brandl J."/>
            <person name="Frisvad J.C."/>
            <person name="Nielsen K.F."/>
            <person name="Lyhne E.K."/>
            <person name="Kogle M.E."/>
            <person name="Kuo A."/>
            <person name="Riley R."/>
            <person name="Clum A."/>
            <person name="Nolan M."/>
            <person name="Lipzen A."/>
            <person name="Salamov A."/>
            <person name="Henrissat B."/>
            <person name="Wiebenga A."/>
            <person name="De Vries R.P."/>
            <person name="Grigoriev I.V."/>
            <person name="Mortensen U.H."/>
            <person name="Andersen M.R."/>
            <person name="Baker S.E."/>
        </authorList>
    </citation>
    <scope>NUCLEOTIDE SEQUENCE [LARGE SCALE GENOMIC DNA]</scope>
    <source>
        <strain evidence="4">CBS 115656</strain>
    </source>
</reference>
<dbReference type="SUPFAM" id="SSF51126">
    <property type="entry name" value="Pectin lyase-like"/>
    <property type="match status" value="1"/>
</dbReference>
<protein>
    <submittedName>
        <fullName evidence="4">Uncharacterized protein</fullName>
    </submittedName>
</protein>
<dbReference type="AlphaFoldDB" id="A0A318YAG2"/>
<organism evidence="4 5">
    <name type="scientific">Aspergillus neoniger (strain CBS 115656)</name>
    <dbReference type="NCBI Taxonomy" id="1448310"/>
    <lineage>
        <taxon>Eukaryota</taxon>
        <taxon>Fungi</taxon>
        <taxon>Dikarya</taxon>
        <taxon>Ascomycota</taxon>
        <taxon>Pezizomycotina</taxon>
        <taxon>Eurotiomycetes</taxon>
        <taxon>Eurotiomycetidae</taxon>
        <taxon>Eurotiales</taxon>
        <taxon>Aspergillaceae</taxon>
        <taxon>Aspergillus</taxon>
        <taxon>Aspergillus subgen. Circumdati</taxon>
    </lineage>
</organism>
<dbReference type="InterPro" id="IPR011050">
    <property type="entry name" value="Pectin_lyase_fold/virulence"/>
</dbReference>
<dbReference type="RefSeq" id="XP_025474781.1">
    <property type="nucleotide sequence ID" value="XM_025624959.1"/>
</dbReference>
<dbReference type="Gene3D" id="2.160.20.10">
    <property type="entry name" value="Single-stranded right-handed beta-helix, Pectin lyase-like"/>
    <property type="match status" value="1"/>
</dbReference>
<name>A0A318YAG2_ASPNB</name>
<accession>A0A318YAG2</accession>
<sequence length="116" mass="12876">MVICGGDHGGLDGSRCYGHQQEQMSHNKTNSHSLLIENIYCDSNGRCAIGSLDSRANVCNYRLPQRLHRDTNQTMIFKSNGSSSYVSNVVFGEFIIGTQTSPIPFLQFSSTQNTRQ</sequence>
<evidence type="ECO:0000313" key="4">
    <source>
        <dbReference type="EMBL" id="PYH29303.1"/>
    </source>
</evidence>
<evidence type="ECO:0000313" key="5">
    <source>
        <dbReference type="Proteomes" id="UP000247647"/>
    </source>
</evidence>
<keyword evidence="2" id="KW-0964">Secreted</keyword>
<keyword evidence="3" id="KW-0732">Signal</keyword>
<keyword evidence="5" id="KW-1185">Reference proteome</keyword>
<gene>
    <name evidence="4" type="ORF">BO87DRAFT_391160</name>
</gene>
<dbReference type="EMBL" id="KZ821495">
    <property type="protein sequence ID" value="PYH29303.1"/>
    <property type="molecule type" value="Genomic_DNA"/>
</dbReference>
<evidence type="ECO:0000256" key="2">
    <source>
        <dbReference type="ARBA" id="ARBA00022525"/>
    </source>
</evidence>
<comment type="subcellular location">
    <subcellularLocation>
        <location evidence="1">Secreted</location>
    </subcellularLocation>
</comment>